<feature type="non-terminal residue" evidence="2">
    <location>
        <position position="1"/>
    </location>
</feature>
<feature type="transmembrane region" description="Helical" evidence="1">
    <location>
        <begin position="6"/>
        <end position="22"/>
    </location>
</feature>
<accession>A0A4U2MFP6</accession>
<proteinExistence type="predicted"/>
<protein>
    <submittedName>
        <fullName evidence="2">DUF4181 domain-containing protein</fullName>
    </submittedName>
</protein>
<evidence type="ECO:0000313" key="2">
    <source>
        <dbReference type="EMBL" id="TKH09698.1"/>
    </source>
</evidence>
<dbReference type="EMBL" id="SZOM01000340">
    <property type="protein sequence ID" value="TKH09698.1"/>
    <property type="molecule type" value="Genomic_DNA"/>
</dbReference>
<dbReference type="RefSeq" id="WP_137053707.1">
    <property type="nucleotide sequence ID" value="NZ_SZOM01000340.1"/>
</dbReference>
<keyword evidence="1" id="KW-0472">Membrane</keyword>
<keyword evidence="1" id="KW-0812">Transmembrane</keyword>
<name>A0A4U2MFP6_9BACI</name>
<comment type="caution">
    <text evidence="2">The sequence shown here is derived from an EMBL/GenBank/DDBJ whole genome shotgun (WGS) entry which is preliminary data.</text>
</comment>
<evidence type="ECO:0000256" key="1">
    <source>
        <dbReference type="SAM" id="Phobius"/>
    </source>
</evidence>
<dbReference type="AlphaFoldDB" id="A0A4U2MFP6"/>
<evidence type="ECO:0000313" key="3">
    <source>
        <dbReference type="Proteomes" id="UP000306037"/>
    </source>
</evidence>
<dbReference type="InterPro" id="IPR025441">
    <property type="entry name" value="DUF4181"/>
</dbReference>
<dbReference type="Pfam" id="PF13789">
    <property type="entry name" value="DUF4181"/>
    <property type="match status" value="1"/>
</dbReference>
<sequence>PLYMGFLPFLFLITLYSFESYMEWKYDRESREFLMSLGGAVSLSITGIILYFLI</sequence>
<dbReference type="Proteomes" id="UP000306037">
    <property type="component" value="Unassembled WGS sequence"/>
</dbReference>
<gene>
    <name evidence="2" type="ORF">FC694_27590</name>
</gene>
<keyword evidence="1" id="KW-1133">Transmembrane helix</keyword>
<feature type="transmembrane region" description="Helical" evidence="1">
    <location>
        <begin position="34"/>
        <end position="53"/>
    </location>
</feature>
<reference evidence="2 3" key="1">
    <citation type="journal article" date="2019" name="Environ. Microbiol.">
        <title>An active ?-lactamase is a part of an orchestrated cell wall stress resistance network of Bacillus subtilis and related rhizosphere species.</title>
        <authorList>
            <person name="Bucher T."/>
            <person name="Keren-Paz A."/>
            <person name="Hausser J."/>
            <person name="Olender T."/>
            <person name="Cytryn E."/>
            <person name="Kolodkin-Gal I."/>
        </authorList>
    </citation>
    <scope>NUCLEOTIDE SEQUENCE [LARGE SCALE GENOMIC DNA]</scope>
    <source>
        <strain evidence="2 3">I71</strain>
    </source>
</reference>
<organism evidence="2 3">
    <name type="scientific">Bacillus wiedmannii</name>
    <dbReference type="NCBI Taxonomy" id="1890302"/>
    <lineage>
        <taxon>Bacteria</taxon>
        <taxon>Bacillati</taxon>
        <taxon>Bacillota</taxon>
        <taxon>Bacilli</taxon>
        <taxon>Bacillales</taxon>
        <taxon>Bacillaceae</taxon>
        <taxon>Bacillus</taxon>
        <taxon>Bacillus cereus group</taxon>
    </lineage>
</organism>